<feature type="compositionally biased region" description="Polar residues" evidence="1">
    <location>
        <begin position="27"/>
        <end position="59"/>
    </location>
</feature>
<feature type="region of interest" description="Disordered" evidence="1">
    <location>
        <begin position="518"/>
        <end position="560"/>
    </location>
</feature>
<evidence type="ECO:0000313" key="2">
    <source>
        <dbReference type="EMBL" id="OLY82094.1"/>
    </source>
</evidence>
<feature type="region of interest" description="Disordered" evidence="1">
    <location>
        <begin position="480"/>
        <end position="503"/>
    </location>
</feature>
<reference evidence="2 3" key="1">
    <citation type="journal article" date="2016" name="Mol. Biol. Evol.">
        <title>Genome-Wide Survey of Gut Fungi (Harpellales) Reveals the First Horizontally Transferred Ubiquitin Gene from a Mosquito Host.</title>
        <authorList>
            <person name="Wang Y."/>
            <person name="White M.M."/>
            <person name="Kvist S."/>
            <person name="Moncalvo J.M."/>
        </authorList>
    </citation>
    <scope>NUCLEOTIDE SEQUENCE [LARGE SCALE GENOMIC DNA]</scope>
    <source>
        <strain evidence="2 3">ALG-7-W6</strain>
    </source>
</reference>
<dbReference type="STRING" id="133383.A0A1R0GYV6"/>
<feature type="compositionally biased region" description="Low complexity" evidence="1">
    <location>
        <begin position="485"/>
        <end position="498"/>
    </location>
</feature>
<dbReference type="SUPFAM" id="SSF52833">
    <property type="entry name" value="Thioredoxin-like"/>
    <property type="match status" value="1"/>
</dbReference>
<feature type="region of interest" description="Disordered" evidence="1">
    <location>
        <begin position="246"/>
        <end position="296"/>
    </location>
</feature>
<feature type="compositionally biased region" description="Low complexity" evidence="1">
    <location>
        <begin position="543"/>
        <end position="559"/>
    </location>
</feature>
<feature type="compositionally biased region" description="Polar residues" evidence="1">
    <location>
        <begin position="518"/>
        <end position="534"/>
    </location>
</feature>
<sequence length="679" mass="74931">MGKSSMISLSSFIYFFTGRFKKRDQIKNGNSKEGSSNTKNDSSSNPTVCSDSSYQSPHSAHNLKSLPDQGSRFSNSDSSSLKDFTITSTSKCSIGPQTIEFNPHKFGSKEFSGSLPNLRNTSPSIGIEKSDRSPTTPNSDFLKFSESKNSAPRYSNDDPKHPAQYSDSTIFRETQKNHNLQTLKDATESVGGFLSLDQRYITATEFQPQSTPNDLYDPKLSPGVLSLNLSKIDYTEILKVSSKNKTPRDSLSLSIKPDQQIRSRIPKLNSSNSRSVSQSGSVGSTFMSQTNRGDPFSININSANSETKRSHKLKLSKKKSALRIPMFNLNSPVSGINPESEKEIKVCINDGGFDRLTLNSEKMSTPLDTLNLQPSPRAFNSSNVGFDLAGSTQARSTLVRDGGNSFALESMNSPSLLKPNFSQEKNHIVILSDLSSNEPNSSNINDTYSIHKISSINNAGNPQSANIINEKNLEYNLDNAEKKTSSSSPVLEQPSSFSHSTLEPLNLEKINEYVLTPMSNDSSKVPSASQTSKSSEIEYPSDNLSTNENENLLESSPNTENKELNKTMLVSPLETVNPDPQMIRVQIYGSSVSGNRAYKKNSKLLFNILKSHGIEYEFVCIASDPKSKSFMKMKALGNMQIPQVYVDRELVGFFDDFMEANESDGLIKWLGLDQEPYDI</sequence>
<dbReference type="PROSITE" id="PS51354">
    <property type="entry name" value="GLUTAREDOXIN_2"/>
    <property type="match status" value="1"/>
</dbReference>
<dbReference type="InterPro" id="IPR006993">
    <property type="entry name" value="Glut_rich_SH3-bd"/>
</dbReference>
<feature type="compositionally biased region" description="Polar residues" evidence="1">
    <location>
        <begin position="114"/>
        <end position="124"/>
    </location>
</feature>
<gene>
    <name evidence="2" type="ORF">AYI68_g3791</name>
</gene>
<dbReference type="OrthoDB" id="9932926at2759"/>
<keyword evidence="3" id="KW-1185">Reference proteome</keyword>
<feature type="compositionally biased region" description="Polar residues" evidence="1">
    <location>
        <begin position="285"/>
        <end position="296"/>
    </location>
</feature>
<feature type="region of interest" description="Disordered" evidence="1">
    <location>
        <begin position="112"/>
        <end position="165"/>
    </location>
</feature>
<proteinExistence type="predicted"/>
<dbReference type="AlphaFoldDB" id="A0A1R0GYV6"/>
<dbReference type="Pfam" id="PF04908">
    <property type="entry name" value="SH3BGR"/>
    <property type="match status" value="1"/>
</dbReference>
<name>A0A1R0GYV6_9FUNG</name>
<evidence type="ECO:0000256" key="1">
    <source>
        <dbReference type="SAM" id="MobiDB-lite"/>
    </source>
</evidence>
<feature type="compositionally biased region" description="Low complexity" evidence="1">
    <location>
        <begin position="269"/>
        <end position="284"/>
    </location>
</feature>
<feature type="region of interest" description="Disordered" evidence="1">
    <location>
        <begin position="25"/>
        <end position="80"/>
    </location>
</feature>
<evidence type="ECO:0000313" key="3">
    <source>
        <dbReference type="Proteomes" id="UP000187455"/>
    </source>
</evidence>
<dbReference type="EMBL" id="LSSL01001922">
    <property type="protein sequence ID" value="OLY82094.1"/>
    <property type="molecule type" value="Genomic_DNA"/>
</dbReference>
<dbReference type="Gene3D" id="3.40.30.10">
    <property type="entry name" value="Glutaredoxin"/>
    <property type="match status" value="1"/>
</dbReference>
<dbReference type="InterPro" id="IPR036249">
    <property type="entry name" value="Thioredoxin-like_sf"/>
</dbReference>
<protein>
    <submittedName>
        <fullName evidence="2">Uncharacterized protein</fullName>
    </submittedName>
</protein>
<comment type="caution">
    <text evidence="2">The sequence shown here is derived from an EMBL/GenBank/DDBJ whole genome shotgun (WGS) entry which is preliminary data.</text>
</comment>
<accession>A0A1R0GYV6</accession>
<organism evidence="2 3">
    <name type="scientific">Smittium mucronatum</name>
    <dbReference type="NCBI Taxonomy" id="133383"/>
    <lineage>
        <taxon>Eukaryota</taxon>
        <taxon>Fungi</taxon>
        <taxon>Fungi incertae sedis</taxon>
        <taxon>Zoopagomycota</taxon>
        <taxon>Kickxellomycotina</taxon>
        <taxon>Harpellomycetes</taxon>
        <taxon>Harpellales</taxon>
        <taxon>Legeriomycetaceae</taxon>
        <taxon>Smittium</taxon>
    </lineage>
</organism>
<feature type="compositionally biased region" description="Polar residues" evidence="1">
    <location>
        <begin position="71"/>
        <end position="80"/>
    </location>
</feature>
<dbReference type="Proteomes" id="UP000187455">
    <property type="component" value="Unassembled WGS sequence"/>
</dbReference>